<organism evidence="4 5">
    <name type="scientific">Mucilaginibacter limnophilus</name>
    <dbReference type="NCBI Taxonomy" id="1932778"/>
    <lineage>
        <taxon>Bacteria</taxon>
        <taxon>Pseudomonadati</taxon>
        <taxon>Bacteroidota</taxon>
        <taxon>Sphingobacteriia</taxon>
        <taxon>Sphingobacteriales</taxon>
        <taxon>Sphingobacteriaceae</taxon>
        <taxon>Mucilaginibacter</taxon>
    </lineage>
</organism>
<reference evidence="4 5" key="1">
    <citation type="submission" date="2019-01" db="EMBL/GenBank/DDBJ databases">
        <authorList>
            <person name="Chen W.-M."/>
        </authorList>
    </citation>
    <scope>NUCLEOTIDE SEQUENCE [LARGE SCALE GENOMIC DNA]</scope>
    <source>
        <strain evidence="4 5">YBJ-36</strain>
    </source>
</reference>
<feature type="compositionally biased region" description="Acidic residues" evidence="1">
    <location>
        <begin position="430"/>
        <end position="439"/>
    </location>
</feature>
<keyword evidence="5" id="KW-1185">Reference proteome</keyword>
<evidence type="ECO:0000313" key="4">
    <source>
        <dbReference type="EMBL" id="RVU01764.1"/>
    </source>
</evidence>
<dbReference type="OrthoDB" id="1204817at2"/>
<feature type="region of interest" description="Disordered" evidence="1">
    <location>
        <begin position="416"/>
        <end position="439"/>
    </location>
</feature>
<evidence type="ECO:0000259" key="2">
    <source>
        <dbReference type="Pfam" id="PF13448"/>
    </source>
</evidence>
<dbReference type="NCBIfam" id="TIGR04456">
    <property type="entry name" value="LruC_dom"/>
    <property type="match status" value="1"/>
</dbReference>
<evidence type="ECO:0000313" key="5">
    <source>
        <dbReference type="Proteomes" id="UP000282759"/>
    </source>
</evidence>
<evidence type="ECO:0000259" key="3">
    <source>
        <dbReference type="Pfam" id="PF16130"/>
    </source>
</evidence>
<dbReference type="Proteomes" id="UP000282759">
    <property type="component" value="Unassembled WGS sequence"/>
</dbReference>
<dbReference type="InterPro" id="IPR032295">
    <property type="entry name" value="DUF4842"/>
</dbReference>
<evidence type="ECO:0000256" key="1">
    <source>
        <dbReference type="SAM" id="MobiDB-lite"/>
    </source>
</evidence>
<dbReference type="InterPro" id="IPR025193">
    <property type="entry name" value="DUF4114"/>
</dbReference>
<dbReference type="Pfam" id="PF13448">
    <property type="entry name" value="DUF4114"/>
    <property type="match status" value="1"/>
</dbReference>
<accession>A0A437MVS3</accession>
<proteinExistence type="predicted"/>
<dbReference type="InterPro" id="IPR031025">
    <property type="entry name" value="LruC_dom"/>
</dbReference>
<protein>
    <submittedName>
        <fullName evidence="4">LruC domain-containing protein</fullName>
    </submittedName>
</protein>
<sequence length="716" mass="79760">MAQWSHVCAAQGNLFYLHTMKKILTLFAAVSTMCYVSCKKENLDPAIAGNPAKPELLMPEGFTYQTTKDVNLDITLKAPNDQPLAGVKVSVYDPEDTNLADPIFKGITDEGGRLSAQVNIQASTNELVVDPAYVGLMRNAHVKLQGTTAVATIGGKTGFSGGVIPEEAKKTATSTLRTNDVTAIKFVWPAPYTSINDAVRNDYDYPLFLGIPKYLEKQPDEIDVQTLQYINSSLPESVPVMDHHPEYLRSGVSSVLNITKRTPVTLTFVSEGASYQNTLAYYTYPTKNPPKSPDNIKKATFIFPNASVGGSGGALKSGDKVTLGTFEPGTTIGFIVLRNSWTSTDIETGVNKFYSTDEFNPESSSNLKKHTIVLNDNDHGHFLVGFEDIQREETYCDHDFNDIVFYVKSQVQNAIDPGNIPPIDNKPDTDGDGVPDDQDEYPNDAELAYNDYYPSAKTYAQWGFEDNWPAKGDYDMNDMVINYRYKFALNARNEVVNMELTFDPIAAGASFKNGFGLQLPISSSAIRSVKGQQLSENYVSLAPNGVEAGQQKAVIIPFDNQDNVLKYPDASYFVNTMPEKETVDGKMVTVKLTLTSPRNRAEFKISDFNPFLMINLTRGREVHLPGYKPTDQADKSFFGSIDDRTDPAKNKYYVADSNLPWAISYKTTTKYPIETVNINRAYTHFDEWVRSGGTQYTDWYKYKKPGYANLEYLYMK</sequence>
<gene>
    <name evidence="4" type="ORF">EOD41_07330</name>
</gene>
<feature type="domain" description="DUF4842" evidence="3">
    <location>
        <begin position="493"/>
        <end position="700"/>
    </location>
</feature>
<name>A0A437MVS3_9SPHI</name>
<dbReference type="EMBL" id="SACK01000002">
    <property type="protein sequence ID" value="RVU01764.1"/>
    <property type="molecule type" value="Genomic_DNA"/>
</dbReference>
<dbReference type="Pfam" id="PF16130">
    <property type="entry name" value="DUF4842"/>
    <property type="match status" value="1"/>
</dbReference>
<feature type="domain" description="DUF4114" evidence="2">
    <location>
        <begin position="326"/>
        <end position="409"/>
    </location>
</feature>
<comment type="caution">
    <text evidence="4">The sequence shown here is derived from an EMBL/GenBank/DDBJ whole genome shotgun (WGS) entry which is preliminary data.</text>
</comment>
<dbReference type="AlphaFoldDB" id="A0A437MVS3"/>